<dbReference type="GO" id="GO:0030983">
    <property type="term" value="F:mismatched DNA binding"/>
    <property type="evidence" value="ECO:0007669"/>
    <property type="project" value="InterPro"/>
</dbReference>
<dbReference type="PANTHER" id="PTHR48466">
    <property type="entry name" value="OS10G0509000 PROTEIN-RELATED"/>
    <property type="match status" value="1"/>
</dbReference>
<dbReference type="AlphaFoldDB" id="A0AA38C5I5"/>
<protein>
    <recommendedName>
        <fullName evidence="4">Proteasomal ATPase OB C-terminal domain-containing protein</fullName>
    </recommendedName>
</protein>
<dbReference type="GO" id="GO:0006298">
    <property type="term" value="P:mismatch repair"/>
    <property type="evidence" value="ECO:0007669"/>
    <property type="project" value="InterPro"/>
</dbReference>
<comment type="caution">
    <text evidence="2">The sequence shown here is derived from an EMBL/GenBank/DDBJ whole genome shotgun (WGS) entry which is preliminary data.</text>
</comment>
<organism evidence="2 3">
    <name type="scientific">Taxus chinensis</name>
    <name type="common">Chinese yew</name>
    <name type="synonym">Taxus wallichiana var. chinensis</name>
    <dbReference type="NCBI Taxonomy" id="29808"/>
    <lineage>
        <taxon>Eukaryota</taxon>
        <taxon>Viridiplantae</taxon>
        <taxon>Streptophyta</taxon>
        <taxon>Embryophyta</taxon>
        <taxon>Tracheophyta</taxon>
        <taxon>Spermatophyta</taxon>
        <taxon>Pinopsida</taxon>
        <taxon>Pinidae</taxon>
        <taxon>Conifers II</taxon>
        <taxon>Cupressales</taxon>
        <taxon>Taxaceae</taxon>
        <taxon>Taxus</taxon>
    </lineage>
</organism>
<evidence type="ECO:0000256" key="1">
    <source>
        <dbReference type="SAM" id="Coils"/>
    </source>
</evidence>
<evidence type="ECO:0000313" key="2">
    <source>
        <dbReference type="EMBL" id="KAH9291479.1"/>
    </source>
</evidence>
<evidence type="ECO:0000313" key="3">
    <source>
        <dbReference type="Proteomes" id="UP000824469"/>
    </source>
</evidence>
<accession>A0AA38C5I5</accession>
<dbReference type="GO" id="GO:0004519">
    <property type="term" value="F:endonuclease activity"/>
    <property type="evidence" value="ECO:0007669"/>
    <property type="project" value="UniProtKB-KW"/>
</dbReference>
<name>A0AA38C5I5_TAXCH</name>
<sequence length="386" mass="43717">MLYRPHLEQQRLNDLVFVQYNLRLRRNQLLNRIPNADPIVLNNIDPTSKWVEESHLLEFDLDDLGWMTLNDEPLVAPDMANTSRATTTTANVPEESDVFEPKEHDDIDEDPILSSVNRFISFKPVRFRSDSGIGSGPTLGRFRFRFQFLKHWFCLGYWLLFGETEDLDKREADLKLMEVEAVKKEISEAKRQMDEVIANFEKQIYVENKDLSGFMRKAQADIASILGKYCSNATEMSNSQTNSANFPIPKIGDLVVVQSLGSRLATVAEAPSKEDGSLLVQLGSMQFRVKVSDIAKIVSGKEAGTAGFRKNPYCMDWYYMEMDHIIFGLGHTAFCRFAFCLNLRFFVGIDIVSDCTVISLSKIGGWGPFNSSPSSGFVLTTEIRSQ</sequence>
<feature type="non-terminal residue" evidence="2">
    <location>
        <position position="386"/>
    </location>
</feature>
<gene>
    <name evidence="2" type="ORF">KI387_043344</name>
</gene>
<keyword evidence="1" id="KW-0175">Coiled coil</keyword>
<dbReference type="EMBL" id="JAHRHJ020003588">
    <property type="protein sequence ID" value="KAH9291479.1"/>
    <property type="molecule type" value="Genomic_DNA"/>
</dbReference>
<evidence type="ECO:0008006" key="4">
    <source>
        <dbReference type="Google" id="ProtNLM"/>
    </source>
</evidence>
<dbReference type="Proteomes" id="UP000824469">
    <property type="component" value="Unassembled WGS sequence"/>
</dbReference>
<proteinExistence type="predicted"/>
<reference evidence="2 3" key="1">
    <citation type="journal article" date="2021" name="Nat. Plants">
        <title>The Taxus genome provides insights into paclitaxel biosynthesis.</title>
        <authorList>
            <person name="Xiong X."/>
            <person name="Gou J."/>
            <person name="Liao Q."/>
            <person name="Li Y."/>
            <person name="Zhou Q."/>
            <person name="Bi G."/>
            <person name="Li C."/>
            <person name="Du R."/>
            <person name="Wang X."/>
            <person name="Sun T."/>
            <person name="Guo L."/>
            <person name="Liang H."/>
            <person name="Lu P."/>
            <person name="Wu Y."/>
            <person name="Zhang Z."/>
            <person name="Ro D.K."/>
            <person name="Shang Y."/>
            <person name="Huang S."/>
            <person name="Yan J."/>
        </authorList>
    </citation>
    <scope>NUCLEOTIDE SEQUENCE [LARGE SCALE GENOMIC DNA]</scope>
    <source>
        <strain evidence="2">Ta-2019</strain>
    </source>
</reference>
<keyword evidence="3" id="KW-1185">Reference proteome</keyword>
<dbReference type="PANTHER" id="PTHR48466:SF1">
    <property type="entry name" value="SMR DOMAIN-CONTAINING PROTEIN"/>
    <property type="match status" value="1"/>
</dbReference>
<dbReference type="GO" id="GO:0140664">
    <property type="term" value="F:ATP-dependent DNA damage sensor activity"/>
    <property type="evidence" value="ECO:0007669"/>
    <property type="project" value="InterPro"/>
</dbReference>
<dbReference type="InterPro" id="IPR045076">
    <property type="entry name" value="MutS"/>
</dbReference>
<feature type="coiled-coil region" evidence="1">
    <location>
        <begin position="172"/>
        <end position="203"/>
    </location>
</feature>
<dbReference type="GO" id="GO:0005524">
    <property type="term" value="F:ATP binding"/>
    <property type="evidence" value="ECO:0007669"/>
    <property type="project" value="InterPro"/>
</dbReference>